<organism evidence="1 2">
    <name type="scientific">Fusarium oxysporum</name>
    <name type="common">Fusarium vascular wilt</name>
    <dbReference type="NCBI Taxonomy" id="5507"/>
    <lineage>
        <taxon>Eukaryota</taxon>
        <taxon>Fungi</taxon>
        <taxon>Dikarya</taxon>
        <taxon>Ascomycota</taxon>
        <taxon>Pezizomycotina</taxon>
        <taxon>Sordariomycetes</taxon>
        <taxon>Hypocreomycetidae</taxon>
        <taxon>Hypocreales</taxon>
        <taxon>Nectriaceae</taxon>
        <taxon>Fusarium</taxon>
        <taxon>Fusarium oxysporum species complex</taxon>
    </lineage>
</organism>
<evidence type="ECO:0000313" key="2">
    <source>
        <dbReference type="Proteomes" id="UP000285084"/>
    </source>
</evidence>
<evidence type="ECO:0000313" key="1">
    <source>
        <dbReference type="EMBL" id="RKK64967.1"/>
    </source>
</evidence>
<comment type="caution">
    <text evidence="1">The sequence shown here is derived from an EMBL/GenBank/DDBJ whole genome shotgun (WGS) entry which is preliminary data.</text>
</comment>
<gene>
    <name evidence="1" type="ORF">BFJ69_g16545</name>
</gene>
<accession>A0A420MAU8</accession>
<proteinExistence type="predicted"/>
<dbReference type="AlphaFoldDB" id="A0A420MAU8"/>
<name>A0A420MAU8_FUSOX</name>
<dbReference type="Proteomes" id="UP000285084">
    <property type="component" value="Unassembled WGS sequence"/>
</dbReference>
<reference evidence="1 2" key="1">
    <citation type="journal article" date="2018" name="Sci. Rep.">
        <title>Characterisation of pathogen-specific regions and novel effector candidates in Fusarium oxysporum f. sp. cepae.</title>
        <authorList>
            <person name="Armitage A.D."/>
            <person name="Taylor A."/>
            <person name="Sobczyk M.K."/>
            <person name="Baxter L."/>
            <person name="Greenfield B.P."/>
            <person name="Bates H.J."/>
            <person name="Wilson F."/>
            <person name="Jackson A.C."/>
            <person name="Ott S."/>
            <person name="Harrison R.J."/>
            <person name="Clarkson J.P."/>
        </authorList>
    </citation>
    <scope>NUCLEOTIDE SEQUENCE [LARGE SCALE GENOMIC DNA]</scope>
    <source>
        <strain evidence="1 2">Fo_A13</strain>
    </source>
</reference>
<sequence>MHFAVAAFFSFLTASYLDRNKLNEAAVRWSALRGTFSSGGVEPQRLAAGACKLPP</sequence>
<protein>
    <submittedName>
        <fullName evidence="1">Uncharacterized protein</fullName>
    </submittedName>
</protein>
<dbReference type="EMBL" id="MRCX01000479">
    <property type="protein sequence ID" value="RKK64967.1"/>
    <property type="molecule type" value="Genomic_DNA"/>
</dbReference>